<organism evidence="2 3">
    <name type="scientific">Micavibrio aeruginosavorus</name>
    <dbReference type="NCBI Taxonomy" id="349221"/>
    <lineage>
        <taxon>Bacteria</taxon>
        <taxon>Pseudomonadati</taxon>
        <taxon>Bdellovibrionota</taxon>
        <taxon>Bdellovibrionia</taxon>
        <taxon>Bdellovibrionales</taxon>
        <taxon>Pseudobdellovibrionaceae</taxon>
        <taxon>Micavibrio</taxon>
    </lineage>
</organism>
<accession>A0A2W5A0B0</accession>
<dbReference type="EMBL" id="QFNK01000093">
    <property type="protein sequence ID" value="PZO86777.1"/>
    <property type="molecule type" value="Genomic_DNA"/>
</dbReference>
<sequence>MKKLIACLLMSAFLAVPAKAQLNVDVGVPGLKGRKCYSPAEAEAEQGIRIHSELMVIALNCQHMTPRGWKNFYQQYQQITARNASLIGGYEETLINYFALSGNPNPERSFHDLRTAFANKVSTDAARMRPDIFCANYAPRLPKVDKMSTPEIKAWAASYQPGQISAPLCR</sequence>
<evidence type="ECO:0008006" key="4">
    <source>
        <dbReference type="Google" id="ProtNLM"/>
    </source>
</evidence>
<dbReference type="Proteomes" id="UP000249557">
    <property type="component" value="Unassembled WGS sequence"/>
</dbReference>
<gene>
    <name evidence="2" type="ORF">DI626_05600</name>
</gene>
<protein>
    <recommendedName>
        <fullName evidence="4">Secreted protein</fullName>
    </recommendedName>
</protein>
<comment type="caution">
    <text evidence="2">The sequence shown here is derived from an EMBL/GenBank/DDBJ whole genome shotgun (WGS) entry which is preliminary data.</text>
</comment>
<evidence type="ECO:0000256" key="1">
    <source>
        <dbReference type="SAM" id="SignalP"/>
    </source>
</evidence>
<keyword evidence="1" id="KW-0732">Signal</keyword>
<reference evidence="2 3" key="1">
    <citation type="submission" date="2017-08" db="EMBL/GenBank/DDBJ databases">
        <title>Infants hospitalized years apart are colonized by the same room-sourced microbial strains.</title>
        <authorList>
            <person name="Brooks B."/>
            <person name="Olm M.R."/>
            <person name="Firek B.A."/>
            <person name="Baker R."/>
            <person name="Thomas B.C."/>
            <person name="Morowitz M.J."/>
            <person name="Banfield J.F."/>
        </authorList>
    </citation>
    <scope>NUCLEOTIDE SEQUENCE [LARGE SCALE GENOMIC DNA]</scope>
    <source>
        <strain evidence="2">S2_018_000_R2_104</strain>
    </source>
</reference>
<feature type="chain" id="PRO_5016179188" description="Secreted protein" evidence="1">
    <location>
        <begin position="21"/>
        <end position="170"/>
    </location>
</feature>
<name>A0A2W5A0B0_9BACT</name>
<proteinExistence type="predicted"/>
<evidence type="ECO:0000313" key="2">
    <source>
        <dbReference type="EMBL" id="PZO86777.1"/>
    </source>
</evidence>
<feature type="signal peptide" evidence="1">
    <location>
        <begin position="1"/>
        <end position="20"/>
    </location>
</feature>
<evidence type="ECO:0000313" key="3">
    <source>
        <dbReference type="Proteomes" id="UP000249557"/>
    </source>
</evidence>
<dbReference type="AlphaFoldDB" id="A0A2W5A0B0"/>